<dbReference type="Proteomes" id="UP000660729">
    <property type="component" value="Unassembled WGS sequence"/>
</dbReference>
<dbReference type="InterPro" id="IPR032710">
    <property type="entry name" value="NTF2-like_dom_sf"/>
</dbReference>
<dbReference type="AlphaFoldDB" id="A0A8H6VRQ8"/>
<protein>
    <recommendedName>
        <fullName evidence="3">SnoaL-like domain-containing protein</fullName>
    </recommendedName>
</protein>
<comment type="caution">
    <text evidence="1">The sequence shown here is derived from an EMBL/GenBank/DDBJ whole genome shotgun (WGS) entry which is preliminary data.</text>
</comment>
<dbReference type="Gene3D" id="3.10.450.50">
    <property type="match status" value="1"/>
</dbReference>
<gene>
    <name evidence="1" type="ORF">HII31_02143</name>
</gene>
<reference evidence="1" key="1">
    <citation type="submission" date="2020-04" db="EMBL/GenBank/DDBJ databases">
        <title>Draft genome resource of the tomato pathogen Pseudocercospora fuligena.</title>
        <authorList>
            <person name="Zaccaron A."/>
        </authorList>
    </citation>
    <scope>NUCLEOTIDE SEQUENCE</scope>
    <source>
        <strain evidence="1">PF001</strain>
    </source>
</reference>
<organism evidence="1 2">
    <name type="scientific">Pseudocercospora fuligena</name>
    <dbReference type="NCBI Taxonomy" id="685502"/>
    <lineage>
        <taxon>Eukaryota</taxon>
        <taxon>Fungi</taxon>
        <taxon>Dikarya</taxon>
        <taxon>Ascomycota</taxon>
        <taxon>Pezizomycotina</taxon>
        <taxon>Dothideomycetes</taxon>
        <taxon>Dothideomycetidae</taxon>
        <taxon>Mycosphaerellales</taxon>
        <taxon>Mycosphaerellaceae</taxon>
        <taxon>Pseudocercospora</taxon>
    </lineage>
</organism>
<evidence type="ECO:0000313" key="2">
    <source>
        <dbReference type="Proteomes" id="UP000660729"/>
    </source>
</evidence>
<dbReference type="EMBL" id="JABCIY010000025">
    <property type="protein sequence ID" value="KAF7196415.1"/>
    <property type="molecule type" value="Genomic_DNA"/>
</dbReference>
<dbReference type="SUPFAM" id="SSF54427">
    <property type="entry name" value="NTF2-like"/>
    <property type="match status" value="1"/>
</dbReference>
<sequence length="144" mass="15835">MTSLRASNVVVVSLFVGLPSQRLTEALSWSESSYRMAPYPTREEIRGFAASLATDDKSPFFNRVSTNVDWEVMGTHPAAGRFKTLDEWKAGALGVVQKTLKDQIQLELVNVIGGGDEEWAVIELEANAVCKNGKKAMAIKQFDV</sequence>
<dbReference type="OrthoDB" id="10264449at2759"/>
<evidence type="ECO:0008006" key="3">
    <source>
        <dbReference type="Google" id="ProtNLM"/>
    </source>
</evidence>
<keyword evidence="2" id="KW-1185">Reference proteome</keyword>
<name>A0A8H6VRQ8_9PEZI</name>
<proteinExistence type="predicted"/>
<accession>A0A8H6VRQ8</accession>
<evidence type="ECO:0000313" key="1">
    <source>
        <dbReference type="EMBL" id="KAF7196415.1"/>
    </source>
</evidence>